<evidence type="ECO:0000313" key="2">
    <source>
        <dbReference type="EMBL" id="MBK1878412.1"/>
    </source>
</evidence>
<sequence length="957" mass="108068">MNILFVNYGDHSTNSLNHIGPFANYLTDAGHQCIVAIPGNLRSRSKLPKILFKTTSYSDLLSLAHHFPNGKPADVIHAWTPRINVLNFVHSYQARFGREARLVVHMEDNEKAILEHFYDSNWEDLRSRQFPEGQDRWEPMLCHPTQFQQFLENADGCTAVIDTLFDFLPSSTPRIELLPGIDFQSEPTCPVDISPILKQLEEDEKTIVYSGGVTSSNRQDIANLYDAVYLLRQRGKKVRLLKTGPNHPSLLESCRYTSDDHILDLGFLPKERLTALIQNAHVLVQPGDSDPFNDYRLPSKLPEFLASGRPVITGKINLGLRLEDKKEAFLVEKTDPESIAEAYLEIDSNPQLHKALSQNGKRYAEEHFALSRNGAMLLEFYTTLTSSRKTAKPTSYSPPPQKIESFEPVAPSRSVAQKLSDLISAVFRKNASSLKIEGHSYKLPVPPLQPAVDQTIVEDRELDYEIYQEREQATLSKFYEQAPDPEKSEAQIKFSILLPTYKPDLQLLQQAIDSVRQQRYRNWELCIIDDASNSRELDSFLQNYAELDGRIKYRTLEQNRHIAAATNIALELSSGSYCGFLDHDDLLSEHALQMVAETIKSHPDASILFSDEDKIDLNNNRSTPYFKPDWDPTFIKCQNYTGHFSVYRSSLLKNVGGLREDTSGSQDWDLILRASAKCDLRSIVHIPHILYHWRTTPVSTATSNENKNYAYEAAKAVLGQNLQREERPVEIKEHAGIYLYPRYQTQPRASVTLIVEGAQETTIGELPFNSQLVSLSQATPNRFEGSLARKRNQAIENSNTEFICITKGTLAPQSPSWLEDLVAFASQLEVGLVGARTLTTTGHTRSSPFTLPEPGIRSTQFCDLHKDSDGYFHRALLNSSFPAISSDCIVFRKALWREVGGYSEALEDIDSIDIDFCQKLAEAGFRSIYTPFITLETNSLEPARPKLAALEKGTFIL</sequence>
<dbReference type="RefSeq" id="WP_200356624.1">
    <property type="nucleotide sequence ID" value="NZ_JAENIL010000030.1"/>
</dbReference>
<evidence type="ECO:0000313" key="3">
    <source>
        <dbReference type="Proteomes" id="UP000617628"/>
    </source>
</evidence>
<dbReference type="CDD" id="cd04184">
    <property type="entry name" value="GT2_RfbC_Mx_like"/>
    <property type="match status" value="1"/>
</dbReference>
<gene>
    <name evidence="2" type="ORF">JIN87_16145</name>
</gene>
<feature type="domain" description="Glycosyltransferase 2-like" evidence="1">
    <location>
        <begin position="495"/>
        <end position="655"/>
    </location>
</feature>
<dbReference type="PANTHER" id="PTHR43685:SF2">
    <property type="entry name" value="GLYCOSYLTRANSFERASE 2-LIKE DOMAIN-CONTAINING PROTEIN"/>
    <property type="match status" value="1"/>
</dbReference>
<dbReference type="AlphaFoldDB" id="A0A934S214"/>
<dbReference type="InterPro" id="IPR029044">
    <property type="entry name" value="Nucleotide-diphossugar_trans"/>
</dbReference>
<dbReference type="Gene3D" id="3.40.50.2000">
    <property type="entry name" value="Glycogen Phosphorylase B"/>
    <property type="match status" value="1"/>
</dbReference>
<dbReference type="Pfam" id="PF13692">
    <property type="entry name" value="Glyco_trans_1_4"/>
    <property type="match status" value="1"/>
</dbReference>
<dbReference type="Proteomes" id="UP000617628">
    <property type="component" value="Unassembled WGS sequence"/>
</dbReference>
<organism evidence="2 3">
    <name type="scientific">Pelagicoccus mobilis</name>
    <dbReference type="NCBI Taxonomy" id="415221"/>
    <lineage>
        <taxon>Bacteria</taxon>
        <taxon>Pseudomonadati</taxon>
        <taxon>Verrucomicrobiota</taxon>
        <taxon>Opitutia</taxon>
        <taxon>Puniceicoccales</taxon>
        <taxon>Pelagicoccaceae</taxon>
        <taxon>Pelagicoccus</taxon>
    </lineage>
</organism>
<keyword evidence="3" id="KW-1185">Reference proteome</keyword>
<dbReference type="PANTHER" id="PTHR43685">
    <property type="entry name" value="GLYCOSYLTRANSFERASE"/>
    <property type="match status" value="1"/>
</dbReference>
<dbReference type="SUPFAM" id="SSF53448">
    <property type="entry name" value="Nucleotide-diphospho-sugar transferases"/>
    <property type="match status" value="2"/>
</dbReference>
<dbReference type="EMBL" id="JAENIL010000030">
    <property type="protein sequence ID" value="MBK1878412.1"/>
    <property type="molecule type" value="Genomic_DNA"/>
</dbReference>
<proteinExistence type="predicted"/>
<dbReference type="InterPro" id="IPR001173">
    <property type="entry name" value="Glyco_trans_2-like"/>
</dbReference>
<dbReference type="Pfam" id="PF00535">
    <property type="entry name" value="Glycos_transf_2"/>
    <property type="match status" value="1"/>
</dbReference>
<protein>
    <submittedName>
        <fullName evidence="2">Glycosyltransferase</fullName>
    </submittedName>
</protein>
<dbReference type="InterPro" id="IPR050834">
    <property type="entry name" value="Glycosyltransf_2"/>
</dbReference>
<comment type="caution">
    <text evidence="2">The sequence shown here is derived from an EMBL/GenBank/DDBJ whole genome shotgun (WGS) entry which is preliminary data.</text>
</comment>
<reference evidence="2" key="1">
    <citation type="submission" date="2021-01" db="EMBL/GenBank/DDBJ databases">
        <title>Modified the classification status of verrucomicrobia.</title>
        <authorList>
            <person name="Feng X."/>
        </authorList>
    </citation>
    <scope>NUCLEOTIDE SEQUENCE</scope>
    <source>
        <strain evidence="2">KCTC 13126</strain>
    </source>
</reference>
<name>A0A934S214_9BACT</name>
<evidence type="ECO:0000259" key="1">
    <source>
        <dbReference type="Pfam" id="PF00535"/>
    </source>
</evidence>
<dbReference type="Gene3D" id="3.90.550.10">
    <property type="entry name" value="Spore Coat Polysaccharide Biosynthesis Protein SpsA, Chain A"/>
    <property type="match status" value="2"/>
</dbReference>
<accession>A0A934S214</accession>
<dbReference type="SUPFAM" id="SSF53756">
    <property type="entry name" value="UDP-Glycosyltransferase/glycogen phosphorylase"/>
    <property type="match status" value="1"/>
</dbReference>